<keyword evidence="4" id="KW-1185">Reference proteome</keyword>
<dbReference type="Gene3D" id="1.10.3520.10">
    <property type="entry name" value="Glycolipid transfer protein"/>
    <property type="match status" value="1"/>
</dbReference>
<dbReference type="GO" id="GO:0005829">
    <property type="term" value="C:cytosol"/>
    <property type="evidence" value="ECO:0007669"/>
    <property type="project" value="TreeGrafter"/>
</dbReference>
<dbReference type="Proteomes" id="UP000316079">
    <property type="component" value="Unassembled WGS sequence"/>
</dbReference>
<dbReference type="GO" id="GO:1902387">
    <property type="term" value="F:ceramide 1-phosphate binding"/>
    <property type="evidence" value="ECO:0007669"/>
    <property type="project" value="TreeGrafter"/>
</dbReference>
<dbReference type="Pfam" id="PF08718">
    <property type="entry name" value="GLTP"/>
    <property type="match status" value="1"/>
</dbReference>
<reference evidence="3 4" key="1">
    <citation type="journal article" date="2019" name="Sci. Data">
        <title>Hybrid genome assembly and annotation of Danionella translucida.</title>
        <authorList>
            <person name="Kadobianskyi M."/>
            <person name="Schulze L."/>
            <person name="Schuelke M."/>
            <person name="Judkewitz B."/>
        </authorList>
    </citation>
    <scope>NUCLEOTIDE SEQUENCE [LARGE SCALE GENOMIC DNA]</scope>
    <source>
        <strain evidence="3 4">Bolton</strain>
    </source>
</reference>
<protein>
    <recommendedName>
        <fullName evidence="2">Glycolipid transfer protein domain-containing protein</fullName>
    </recommendedName>
</protein>
<dbReference type="InterPro" id="IPR014830">
    <property type="entry name" value="Glycolipid_transfer_prot_dom"/>
</dbReference>
<comment type="similarity">
    <text evidence="1">Belongs to the GLTP family.</text>
</comment>
<dbReference type="EMBL" id="SRMA01000410">
    <property type="protein sequence ID" value="TRZ04389.1"/>
    <property type="molecule type" value="Genomic_DNA"/>
</dbReference>
<evidence type="ECO:0000313" key="4">
    <source>
        <dbReference type="Proteomes" id="UP000316079"/>
    </source>
</evidence>
<dbReference type="OrthoDB" id="116883at2759"/>
<dbReference type="GO" id="GO:0032691">
    <property type="term" value="P:negative regulation of interleukin-1 beta production"/>
    <property type="evidence" value="ECO:0007669"/>
    <property type="project" value="UniProtKB-ARBA"/>
</dbReference>
<dbReference type="FunFam" id="1.10.3520.10:FF:000002">
    <property type="entry name" value="Ceramide-1-phosphate transfer protein"/>
    <property type="match status" value="1"/>
</dbReference>
<evidence type="ECO:0000259" key="2">
    <source>
        <dbReference type="Pfam" id="PF08718"/>
    </source>
</evidence>
<dbReference type="PANTHER" id="PTHR10219:SF93">
    <property type="entry name" value="CERAMIDE-1-PHOSPHATE TRANSFER PROTEIN"/>
    <property type="match status" value="1"/>
</dbReference>
<organism evidence="3 4">
    <name type="scientific">Danionella cerebrum</name>
    <dbReference type="NCBI Taxonomy" id="2873325"/>
    <lineage>
        <taxon>Eukaryota</taxon>
        <taxon>Metazoa</taxon>
        <taxon>Chordata</taxon>
        <taxon>Craniata</taxon>
        <taxon>Vertebrata</taxon>
        <taxon>Euteleostomi</taxon>
        <taxon>Actinopterygii</taxon>
        <taxon>Neopterygii</taxon>
        <taxon>Teleostei</taxon>
        <taxon>Ostariophysi</taxon>
        <taxon>Cypriniformes</taxon>
        <taxon>Danionidae</taxon>
        <taxon>Danioninae</taxon>
        <taxon>Danionella</taxon>
    </lineage>
</organism>
<dbReference type="GO" id="GO:1902388">
    <property type="term" value="F:ceramide 1-phosphate transfer activity"/>
    <property type="evidence" value="ECO:0007669"/>
    <property type="project" value="TreeGrafter"/>
</dbReference>
<gene>
    <name evidence="3" type="ORF">DNTS_017701</name>
</gene>
<name>A0A553RQD2_9TELE</name>
<dbReference type="SUPFAM" id="SSF110004">
    <property type="entry name" value="Glycolipid transfer protein, GLTP"/>
    <property type="match status" value="1"/>
</dbReference>
<evidence type="ECO:0000313" key="3">
    <source>
        <dbReference type="EMBL" id="TRZ04389.1"/>
    </source>
</evidence>
<feature type="domain" description="Glycolipid transfer protein" evidence="2">
    <location>
        <begin position="169"/>
        <end position="340"/>
    </location>
</feature>
<dbReference type="AlphaFoldDB" id="A0A553RQD2"/>
<dbReference type="PANTHER" id="PTHR10219">
    <property type="entry name" value="GLYCOLIPID TRANSFER PROTEIN-RELATED"/>
    <property type="match status" value="1"/>
</dbReference>
<dbReference type="GO" id="GO:0016020">
    <property type="term" value="C:membrane"/>
    <property type="evidence" value="ECO:0007669"/>
    <property type="project" value="TreeGrafter"/>
</dbReference>
<dbReference type="InterPro" id="IPR036497">
    <property type="entry name" value="GLTP_sf"/>
</dbReference>
<sequence>MVAETLFSSVHQPSSLPYTRHSCHSTRLELHRERDIITPPESQFEVQAIKLPLSATRELMAMLTVVLFSEYFNGLITVGVTVIDSGVQPQGIVFQAEDKIFKQVSWGEDSYGILDKKPQEYRVKNKVASLAEDNSSDVPLSVCPGQRFQIVYLKSHLQDSLFSGNDLLLNPYLASWDELIKFLEALGPIVGIISQEIVSKTAIIRDLAEKADTEAKKKWTQRTELTNGSKVDQMLPNGYSSIRSMIIWELEKGVVDFQKQTGSGCRTLLRLHRALLWLHNFLQELGREEDVKGNLRKPSDLCRETYQRTLARHHSWLVRRAAELAFLAIPERPYFYKLVCVKTQAEMSVVLNKVVRAIELVYVRTETALQEHGMLDLP</sequence>
<proteinExistence type="inferred from homology"/>
<accession>A0A553RQD2</accession>
<comment type="caution">
    <text evidence="3">The sequence shown here is derived from an EMBL/GenBank/DDBJ whole genome shotgun (WGS) entry which is preliminary data.</text>
</comment>
<evidence type="ECO:0000256" key="1">
    <source>
        <dbReference type="ARBA" id="ARBA00007148"/>
    </source>
</evidence>